<keyword evidence="1" id="KW-0812">Transmembrane</keyword>
<feature type="transmembrane region" description="Helical" evidence="1">
    <location>
        <begin position="273"/>
        <end position="293"/>
    </location>
</feature>
<evidence type="ECO:0008006" key="4">
    <source>
        <dbReference type="Google" id="ProtNLM"/>
    </source>
</evidence>
<feature type="transmembrane region" description="Helical" evidence="1">
    <location>
        <begin position="149"/>
        <end position="174"/>
    </location>
</feature>
<feature type="transmembrane region" description="Helical" evidence="1">
    <location>
        <begin position="205"/>
        <end position="233"/>
    </location>
</feature>
<name>A0ABP1RK00_9HEXA</name>
<accession>A0ABP1RK00</accession>
<organism evidence="2 3">
    <name type="scientific">Orchesella dallaii</name>
    <dbReference type="NCBI Taxonomy" id="48710"/>
    <lineage>
        <taxon>Eukaryota</taxon>
        <taxon>Metazoa</taxon>
        <taxon>Ecdysozoa</taxon>
        <taxon>Arthropoda</taxon>
        <taxon>Hexapoda</taxon>
        <taxon>Collembola</taxon>
        <taxon>Entomobryomorpha</taxon>
        <taxon>Entomobryoidea</taxon>
        <taxon>Orchesellidae</taxon>
        <taxon>Orchesellinae</taxon>
        <taxon>Orchesella</taxon>
    </lineage>
</organism>
<proteinExistence type="predicted"/>
<feature type="transmembrane region" description="Helical" evidence="1">
    <location>
        <begin position="299"/>
        <end position="323"/>
    </location>
</feature>
<gene>
    <name evidence="2" type="ORF">ODALV1_LOCUS23092</name>
</gene>
<keyword evidence="3" id="KW-1185">Reference proteome</keyword>
<comment type="caution">
    <text evidence="2">The sequence shown here is derived from an EMBL/GenBank/DDBJ whole genome shotgun (WGS) entry which is preliminary data.</text>
</comment>
<sequence length="396" mass="45137">MSTPLILFSYKLNQALCFPLFLNPVTWDNETEQWSYGKHRLKLIARFFISFGIIIPGVFFVCIMRFVANELNPGTQSAKEQIAFLFTAAFILYALCVEVILFKHGYEIVEVSSWEIQYEREQFQHTIENHKVSVKEEMKRILSGNIDPIGMFFVTFVTTIAISTILAPIILVLLDLDPLYFGLLGISKSTSINGYHLDDIKWARFVLLCTIFGFQVETMRSCTIWFIGIVLLTQKNIRLTCQKPVGKQSLFLYCQLRVMEAFACTIDGDISKLVFSTLFVTFITFTTVTVRGWPILSAYLVLFAAVASIATLAILMIGMNYLVNLYEISGAGIEKWKAELGLMPTNKRYITYLRKYLKSIKYISVPVGEIGIFDKDIKTNYFANTMDSTINSLLAY</sequence>
<evidence type="ECO:0000313" key="3">
    <source>
        <dbReference type="Proteomes" id="UP001642540"/>
    </source>
</evidence>
<dbReference type="EMBL" id="CAXLJM020000076">
    <property type="protein sequence ID" value="CAL8129336.1"/>
    <property type="molecule type" value="Genomic_DNA"/>
</dbReference>
<reference evidence="2 3" key="1">
    <citation type="submission" date="2024-08" db="EMBL/GenBank/DDBJ databases">
        <authorList>
            <person name="Cucini C."/>
            <person name="Frati F."/>
        </authorList>
    </citation>
    <scope>NUCLEOTIDE SEQUENCE [LARGE SCALE GENOMIC DNA]</scope>
</reference>
<evidence type="ECO:0000313" key="2">
    <source>
        <dbReference type="EMBL" id="CAL8129336.1"/>
    </source>
</evidence>
<feature type="transmembrane region" description="Helical" evidence="1">
    <location>
        <begin position="82"/>
        <end position="102"/>
    </location>
</feature>
<protein>
    <recommendedName>
        <fullName evidence="4">Gustatory receptor</fullName>
    </recommendedName>
</protein>
<evidence type="ECO:0000256" key="1">
    <source>
        <dbReference type="SAM" id="Phobius"/>
    </source>
</evidence>
<dbReference type="Proteomes" id="UP001642540">
    <property type="component" value="Unassembled WGS sequence"/>
</dbReference>
<keyword evidence="1" id="KW-1133">Transmembrane helix</keyword>
<feature type="transmembrane region" description="Helical" evidence="1">
    <location>
        <begin position="43"/>
        <end position="67"/>
    </location>
</feature>
<keyword evidence="1" id="KW-0472">Membrane</keyword>